<protein>
    <recommendedName>
        <fullName evidence="3">OmpR/PhoB-type domain-containing protein</fullName>
    </recommendedName>
</protein>
<dbReference type="SUPFAM" id="SSF46894">
    <property type="entry name" value="C-terminal effector domain of the bipartite response regulators"/>
    <property type="match status" value="1"/>
</dbReference>
<name>A0ABX0QZ74_9GAMM</name>
<keyword evidence="1 2" id="KW-0238">DNA-binding</keyword>
<feature type="DNA-binding region" description="OmpR/PhoB-type" evidence="2">
    <location>
        <begin position="16"/>
        <end position="116"/>
    </location>
</feature>
<evidence type="ECO:0000259" key="3">
    <source>
        <dbReference type="PROSITE" id="PS51755"/>
    </source>
</evidence>
<dbReference type="PROSITE" id="PS51755">
    <property type="entry name" value="OMPR_PHOB"/>
    <property type="match status" value="1"/>
</dbReference>
<dbReference type="InterPro" id="IPR016032">
    <property type="entry name" value="Sig_transdc_resp-reg_C-effctor"/>
</dbReference>
<accession>A0ABX0QZ74</accession>
<evidence type="ECO:0000313" key="5">
    <source>
        <dbReference type="Proteomes" id="UP000780690"/>
    </source>
</evidence>
<dbReference type="InterPro" id="IPR001867">
    <property type="entry name" value="OmpR/PhoB-type_DNA-bd"/>
</dbReference>
<organism evidence="4 5">
    <name type="scientific">Candidatus Pantoea formicae</name>
    <dbReference type="NCBI Taxonomy" id="2608355"/>
    <lineage>
        <taxon>Bacteria</taxon>
        <taxon>Pseudomonadati</taxon>
        <taxon>Pseudomonadota</taxon>
        <taxon>Gammaproteobacteria</taxon>
        <taxon>Enterobacterales</taxon>
        <taxon>Erwiniaceae</taxon>
        <taxon>Pantoea</taxon>
    </lineage>
</organism>
<dbReference type="Pfam" id="PF00486">
    <property type="entry name" value="Trans_reg_C"/>
    <property type="match status" value="1"/>
</dbReference>
<comment type="caution">
    <text evidence="4">The sequence shown here is derived from an EMBL/GenBank/DDBJ whole genome shotgun (WGS) entry which is preliminary data.</text>
</comment>
<gene>
    <name evidence="4" type="ORF">F3J38_10210</name>
</gene>
<evidence type="ECO:0000256" key="2">
    <source>
        <dbReference type="PROSITE-ProRule" id="PRU01091"/>
    </source>
</evidence>
<feature type="domain" description="OmpR/PhoB-type" evidence="3">
    <location>
        <begin position="16"/>
        <end position="116"/>
    </location>
</feature>
<evidence type="ECO:0000256" key="1">
    <source>
        <dbReference type="ARBA" id="ARBA00023125"/>
    </source>
</evidence>
<evidence type="ECO:0000313" key="4">
    <source>
        <dbReference type="EMBL" id="NIF00431.1"/>
    </source>
</evidence>
<dbReference type="Proteomes" id="UP000780690">
    <property type="component" value="Unassembled WGS sequence"/>
</dbReference>
<dbReference type="EMBL" id="VWXD01000003">
    <property type="protein sequence ID" value="NIF00431.1"/>
    <property type="molecule type" value="Genomic_DNA"/>
</dbReference>
<dbReference type="Gene3D" id="1.10.10.10">
    <property type="entry name" value="Winged helix-like DNA-binding domain superfamily/Winged helix DNA-binding domain"/>
    <property type="match status" value="1"/>
</dbReference>
<proteinExistence type="predicted"/>
<sequence length="278" mass="31965">MLYLPHLRLKCWLCVVRSRSTLSMLFFTDSGLIRLGDKEVLLSRQSKICLTFLCEHAGEIISKERLQDACWKQYGTVVSENTVRQTLFRLRKSLASLGVVEDILETQGYAGYRLRPDYIIVVPNTHEFRLMEQRSTIETAKENIHPDTHSLQQPLSAVKPIVSKSKLITCILFLFCLFFATGAYLRSQQFIHPLHYSEAVNQDGHTFYISNYVKNNNAELMSRVNYWLIKMKIKTTQNSKIYINSDHGNSINLFVCNGDIEADNSYCESMAVIGRNHP</sequence>
<keyword evidence="5" id="KW-1185">Reference proteome</keyword>
<dbReference type="CDD" id="cd00383">
    <property type="entry name" value="trans_reg_C"/>
    <property type="match status" value="1"/>
</dbReference>
<reference evidence="4 5" key="1">
    <citation type="journal article" date="2019" name="bioRxiv">
        <title>Bacteria contribute to plant secondary compound degradation in a generalist herbivore system.</title>
        <authorList>
            <person name="Francoeur C.B."/>
            <person name="Khadempour L."/>
            <person name="Moreira-Soto R.D."/>
            <person name="Gotting K."/>
            <person name="Book A.J."/>
            <person name="Pinto-Tomas A.A."/>
            <person name="Keefover-Ring K."/>
            <person name="Currie C.R."/>
        </authorList>
    </citation>
    <scope>NUCLEOTIDE SEQUENCE [LARGE SCALE GENOMIC DNA]</scope>
    <source>
        <strain evidence="4 5">Acro-805</strain>
    </source>
</reference>
<dbReference type="SMART" id="SM00862">
    <property type="entry name" value="Trans_reg_C"/>
    <property type="match status" value="1"/>
</dbReference>
<dbReference type="InterPro" id="IPR036388">
    <property type="entry name" value="WH-like_DNA-bd_sf"/>
</dbReference>